<reference evidence="7" key="1">
    <citation type="submission" date="2025-08" db="UniProtKB">
        <authorList>
            <consortium name="RefSeq"/>
        </authorList>
    </citation>
    <scope>IDENTIFICATION</scope>
    <source>
        <tissue evidence="7">Leaves</tissue>
    </source>
</reference>
<name>A0A2I4F4T3_JUGRE</name>
<dbReference type="InterPro" id="IPR002213">
    <property type="entry name" value="UDP_glucos_trans"/>
</dbReference>
<dbReference type="InterPro" id="IPR035595">
    <property type="entry name" value="UDP_glycos_trans_CS"/>
</dbReference>
<dbReference type="FunFam" id="3.40.50.2000:FF:000051">
    <property type="entry name" value="Glycosyltransferase"/>
    <property type="match status" value="1"/>
</dbReference>
<dbReference type="PANTHER" id="PTHR48046">
    <property type="entry name" value="UDP-GLYCOSYLTRANSFERASE 72E1"/>
    <property type="match status" value="1"/>
</dbReference>
<evidence type="ECO:0000256" key="5">
    <source>
        <dbReference type="RuleBase" id="RU362057"/>
    </source>
</evidence>
<evidence type="ECO:0000313" key="6">
    <source>
        <dbReference type="Proteomes" id="UP000235220"/>
    </source>
</evidence>
<dbReference type="Gene3D" id="3.40.50.2000">
    <property type="entry name" value="Glycogen Phosphorylase B"/>
    <property type="match status" value="2"/>
</dbReference>
<dbReference type="GeneID" id="108995525"/>
<dbReference type="OrthoDB" id="5835829at2759"/>
<keyword evidence="6" id="KW-1185">Reference proteome</keyword>
<dbReference type="STRING" id="51240.A0A2I4F4T3"/>
<dbReference type="CDD" id="cd03784">
    <property type="entry name" value="GT1_Gtf-like"/>
    <property type="match status" value="1"/>
</dbReference>
<keyword evidence="2 4" id="KW-0328">Glycosyltransferase</keyword>
<proteinExistence type="inferred from homology"/>
<dbReference type="Proteomes" id="UP000235220">
    <property type="component" value="Chromosome 6"/>
</dbReference>
<gene>
    <name evidence="7" type="primary">LOC108995525</name>
</gene>
<dbReference type="RefSeq" id="XP_018826647.1">
    <property type="nucleotide sequence ID" value="XM_018971102.2"/>
</dbReference>
<keyword evidence="3 4" id="KW-0808">Transferase</keyword>
<dbReference type="Gramene" id="Jr06_08450_p1">
    <property type="protein sequence ID" value="cds.Jr06_08450_p1"/>
    <property type="gene ID" value="Jr06_08450"/>
</dbReference>
<comment type="similarity">
    <text evidence="1 4">Belongs to the UDP-glycosyltransferase family.</text>
</comment>
<dbReference type="Pfam" id="PF00201">
    <property type="entry name" value="UDPGT"/>
    <property type="match status" value="1"/>
</dbReference>
<dbReference type="GO" id="GO:0008194">
    <property type="term" value="F:UDP-glycosyltransferase activity"/>
    <property type="evidence" value="ECO:0007669"/>
    <property type="project" value="InterPro"/>
</dbReference>
<dbReference type="EC" id="2.4.1.-" evidence="5"/>
<organism evidence="6 7">
    <name type="scientific">Juglans regia</name>
    <name type="common">English walnut</name>
    <dbReference type="NCBI Taxonomy" id="51240"/>
    <lineage>
        <taxon>Eukaryota</taxon>
        <taxon>Viridiplantae</taxon>
        <taxon>Streptophyta</taxon>
        <taxon>Embryophyta</taxon>
        <taxon>Tracheophyta</taxon>
        <taxon>Spermatophyta</taxon>
        <taxon>Magnoliopsida</taxon>
        <taxon>eudicotyledons</taxon>
        <taxon>Gunneridae</taxon>
        <taxon>Pentapetalae</taxon>
        <taxon>rosids</taxon>
        <taxon>fabids</taxon>
        <taxon>Fagales</taxon>
        <taxon>Juglandaceae</taxon>
        <taxon>Juglans</taxon>
    </lineage>
</organism>
<dbReference type="AlphaFoldDB" id="A0A2I4F4T3"/>
<protein>
    <recommendedName>
        <fullName evidence="5">Glycosyltransferase</fullName>
        <ecNumber evidence="5">2.4.1.-</ecNumber>
    </recommendedName>
</protein>
<dbReference type="PROSITE" id="PS00375">
    <property type="entry name" value="UDPGT"/>
    <property type="match status" value="1"/>
</dbReference>
<accession>A0A2I4F4T3</accession>
<dbReference type="PANTHER" id="PTHR48046:SF4">
    <property type="entry name" value="GLYCOSYLTRANSFERASE"/>
    <property type="match status" value="1"/>
</dbReference>
<evidence type="ECO:0000256" key="3">
    <source>
        <dbReference type="ARBA" id="ARBA00022679"/>
    </source>
</evidence>
<evidence type="ECO:0000256" key="4">
    <source>
        <dbReference type="RuleBase" id="RU003718"/>
    </source>
</evidence>
<sequence>MVEVEYDTMKPHIAVLPSPGMGHIIPLFELAKYLVVHHNCHVSFLNITTEASAAQTHLLRSPACTLLPPGLQVIDLPPVDISALVSEETLVLTRLSIIVQESLKSDLKSVLTELGKLQALVIDFFCTQAFEICRELSIPTYTFCTTSTAFLSFALYLPTLDREVECEFVDLLESIQVPDCAPVRIEDLLDQVRNRKIDEYKWMLLHLSRLPMATGIFLNLWEDLEPKSLKAIREHSFYKQIPTPPIHVIGPLIKQDEVPMTEMDAECLAWLDKQPLDSVLFIALGSGGTLTAAQLTELAWGLELSRQRFILVVRKPTDTSASGTFFNVGGDFNDPKAYLPEGFLERTKGVGLVIPSWVPQVMVLRHASTGAFISHCGWNSILESISHGVPMITWPLYAEQRMNATMLVEEVGVAIKLSTGGQEKGIMGREVIERVIRVVMEGDKGKMMRDRARELKDSADKALNFGTGSSYKSLSCVVQEWKAHIS</sequence>
<dbReference type="KEGG" id="jre:108995525"/>
<dbReference type="SUPFAM" id="SSF53756">
    <property type="entry name" value="UDP-Glycosyltransferase/glycogen phosphorylase"/>
    <property type="match status" value="1"/>
</dbReference>
<evidence type="ECO:0000313" key="7">
    <source>
        <dbReference type="RefSeq" id="XP_018826647.1"/>
    </source>
</evidence>
<evidence type="ECO:0000256" key="1">
    <source>
        <dbReference type="ARBA" id="ARBA00009995"/>
    </source>
</evidence>
<evidence type="ECO:0000256" key="2">
    <source>
        <dbReference type="ARBA" id="ARBA00022676"/>
    </source>
</evidence>